<organism evidence="1">
    <name type="scientific">Rhodanobacter sp. FW102-FHT14D07</name>
    <dbReference type="NCBI Taxonomy" id="3351462"/>
    <lineage>
        <taxon>Bacteria</taxon>
        <taxon>Pseudomonadati</taxon>
        <taxon>Pseudomonadota</taxon>
        <taxon>Gammaproteobacteria</taxon>
        <taxon>Lysobacterales</taxon>
        <taxon>Rhodanobacteraceae</taxon>
        <taxon>Rhodanobacter</taxon>
    </lineage>
</organism>
<name>A0AB74UXX4_9GAMM</name>
<reference evidence="1" key="1">
    <citation type="submission" date="2024-10" db="EMBL/GenBank/DDBJ databases">
        <authorList>
            <person name="Lesea H.P."/>
            <person name="Kuehl J.V."/>
            <person name="Chandonia J.-M."/>
        </authorList>
    </citation>
    <scope>NUCLEOTIDE SEQUENCE</scope>
    <source>
        <strain evidence="1">FW102-FHT14D07</strain>
    </source>
</reference>
<protein>
    <submittedName>
        <fullName evidence="1">Uncharacterized protein</fullName>
    </submittedName>
</protein>
<proteinExistence type="predicted"/>
<accession>A0AB74UXX4</accession>
<dbReference type="RefSeq" id="WP_395119631.1">
    <property type="nucleotide sequence ID" value="NZ_CP170721.1"/>
</dbReference>
<dbReference type="EMBL" id="CP170721">
    <property type="protein sequence ID" value="XIA19185.1"/>
    <property type="molecule type" value="Genomic_DNA"/>
</dbReference>
<evidence type="ECO:0000313" key="1">
    <source>
        <dbReference type="EMBL" id="XIA19185.1"/>
    </source>
</evidence>
<dbReference type="AlphaFoldDB" id="A0AB74UXX4"/>
<sequence>MVEVAIVPVEAWHLPYIAERMRAVDVRECREIGGVEPLAALEQSVACPGPHWTALFDGEPVALFGVTQDTLIGGGIGAAWLLGTDRLQRDWRAFARASKPVVRELLTRYRALSNVLLTDNTLCMRWLAWLGADFHVHAPYARFLLCAM</sequence>
<gene>
    <name evidence="1" type="ORF">ACFYG5_03300</name>
</gene>